<keyword evidence="3" id="KW-1185">Reference proteome</keyword>
<comment type="caution">
    <text evidence="2">The sequence shown here is derived from an EMBL/GenBank/DDBJ whole genome shotgun (WGS) entry which is preliminary data.</text>
</comment>
<organism evidence="2 3">
    <name type="scientific">Nocardioides faecalis</name>
    <dbReference type="NCBI Taxonomy" id="2803858"/>
    <lineage>
        <taxon>Bacteria</taxon>
        <taxon>Bacillati</taxon>
        <taxon>Actinomycetota</taxon>
        <taxon>Actinomycetes</taxon>
        <taxon>Propionibacteriales</taxon>
        <taxon>Nocardioidaceae</taxon>
        <taxon>Nocardioides</taxon>
    </lineage>
</organism>
<dbReference type="InterPro" id="IPR027417">
    <property type="entry name" value="P-loop_NTPase"/>
</dbReference>
<gene>
    <name evidence="2" type="ORF">JK386_07800</name>
</gene>
<proteinExistence type="predicted"/>
<evidence type="ECO:0000256" key="1">
    <source>
        <dbReference type="SAM" id="Coils"/>
    </source>
</evidence>
<dbReference type="EMBL" id="JAERTX010000006">
    <property type="protein sequence ID" value="MBM9459805.1"/>
    <property type="molecule type" value="Genomic_DNA"/>
</dbReference>
<dbReference type="AlphaFoldDB" id="A0A939BYD0"/>
<sequence>MTEPQRPAVLAPLRLERGLRILEVELIENTGVVESYDFSKTPMTVITGEPNSSKTTTLKIIDYCLGKEKSPAAAMGSAIEEKYSAVAITIAINGDKHRLARDFAQGLKSKVTIDDNLPIDASDLSPWLMGKLGWPLLEVPLGRNPLTATQKVPLTFRSPLRHMYRREDSWTEFATKERQFLRSAVISLFLGFAPNRYETAEFELGEAQRALAAAQAVHRDVAESAHTVVGDLSKQLGLPPILNAASIDRVRDQLAATLRQTEGQRDGISELARQAVHGDGAPGLDRELPTRLAAASQQVDRTTSRASQLAVILEEFGFSRRTARGEIERLQRLSDSVDVFGDLPVRLCPACEQKIDPRHQHATDDCYLCRQPVTDDRRQRRADREIRALETEIEDLNHAIERTAVDLERARAAERDAKALREDLAAELHDERFALLAPFVGPLEDTSRQIGRLQQQLAALPALESILLREENASNAVDDALAEVTRLEALATQEAAARSDAQRNCSALADRMNEFLVAFNGRGWIGQQVTITADDLTFYVGTRPWDESLGAEAKVLFFLAYTYGLVRLSGANDSSFCVPGVVILDNPYQHGLSPAIVAEAISRIGNEAVRLGAQVIVTQVGPSESITAPHSVVRMPHIYAADPSPRG</sequence>
<reference evidence="2" key="1">
    <citation type="submission" date="2021-01" db="EMBL/GenBank/DDBJ databases">
        <title>Novel species in genus Nocardioides.</title>
        <authorList>
            <person name="Zhang G."/>
        </authorList>
    </citation>
    <scope>NUCLEOTIDE SEQUENCE</scope>
    <source>
        <strain evidence="2">Zg-536</strain>
    </source>
</reference>
<evidence type="ECO:0000313" key="2">
    <source>
        <dbReference type="EMBL" id="MBM9459805.1"/>
    </source>
</evidence>
<feature type="coiled-coil region" evidence="1">
    <location>
        <begin position="379"/>
        <end position="430"/>
    </location>
</feature>
<evidence type="ECO:0008006" key="4">
    <source>
        <dbReference type="Google" id="ProtNLM"/>
    </source>
</evidence>
<dbReference type="Gene3D" id="3.40.50.300">
    <property type="entry name" value="P-loop containing nucleotide triphosphate hydrolases"/>
    <property type="match status" value="1"/>
</dbReference>
<protein>
    <recommendedName>
        <fullName evidence="4">Rad50/SbcC-type AAA domain-containing protein</fullName>
    </recommendedName>
</protein>
<evidence type="ECO:0000313" key="3">
    <source>
        <dbReference type="Proteomes" id="UP000663791"/>
    </source>
</evidence>
<accession>A0A939BYD0</accession>
<name>A0A939BYD0_9ACTN</name>
<dbReference type="SUPFAM" id="SSF52540">
    <property type="entry name" value="P-loop containing nucleoside triphosphate hydrolases"/>
    <property type="match status" value="1"/>
</dbReference>
<dbReference type="RefSeq" id="WP_205291128.1">
    <property type="nucleotide sequence ID" value="NZ_CP074406.1"/>
</dbReference>
<dbReference type="Proteomes" id="UP000663791">
    <property type="component" value="Unassembled WGS sequence"/>
</dbReference>
<keyword evidence="1" id="KW-0175">Coiled coil</keyword>